<protein>
    <submittedName>
        <fullName evidence="1">Uncharacterized protein</fullName>
    </submittedName>
</protein>
<proteinExistence type="predicted"/>
<organism evidence="1 2">
    <name type="scientific">Endocarpon pusillum (strain Z07020 / HMAS-L-300199)</name>
    <name type="common">Lichen-forming fungus</name>
    <dbReference type="NCBI Taxonomy" id="1263415"/>
    <lineage>
        <taxon>Eukaryota</taxon>
        <taxon>Fungi</taxon>
        <taxon>Dikarya</taxon>
        <taxon>Ascomycota</taxon>
        <taxon>Pezizomycotina</taxon>
        <taxon>Eurotiomycetes</taxon>
        <taxon>Chaetothyriomycetidae</taxon>
        <taxon>Verrucariales</taxon>
        <taxon>Verrucariaceae</taxon>
        <taxon>Endocarpon</taxon>
    </lineage>
</organism>
<evidence type="ECO:0000313" key="1">
    <source>
        <dbReference type="EMBL" id="ERF75649.1"/>
    </source>
</evidence>
<dbReference type="RefSeq" id="XP_007787007.1">
    <property type="nucleotide sequence ID" value="XM_007788817.1"/>
</dbReference>
<sequence length="199" mass="21891">MANIREWRDAIKDDPAINIYHPPPGVLTRLIEGYKKQKEQNQQPPVTPQPLISTTASSTVAGQGMTLNINLSGETPVPSTIAPASALPLPSSPIPQARDEDARLLAFIQARIRARPARRAAFNRARDLLISAGVGFSDLASLSNEEWKDISIDVGIKMDLLKNDKIWHLQHPEAVDEVAEHLLSELDLDIPEESKGEEL</sequence>
<gene>
    <name evidence="1" type="ORF">EPUS_08802</name>
</gene>
<dbReference type="HOGENOM" id="CLU_1372209_0_0_1"/>
<dbReference type="Proteomes" id="UP000019373">
    <property type="component" value="Unassembled WGS sequence"/>
</dbReference>
<dbReference type="AlphaFoldDB" id="U1I192"/>
<keyword evidence="2" id="KW-1185">Reference proteome</keyword>
<evidence type="ECO:0000313" key="2">
    <source>
        <dbReference type="Proteomes" id="UP000019373"/>
    </source>
</evidence>
<reference evidence="2" key="1">
    <citation type="journal article" date="2014" name="BMC Genomics">
        <title>Genome characteristics reveal the impact of lichenization on lichen-forming fungus Endocarpon pusillum Hedwig (Verrucariales, Ascomycota).</title>
        <authorList>
            <person name="Wang Y.-Y."/>
            <person name="Liu B."/>
            <person name="Zhang X.-Y."/>
            <person name="Zhou Q.-M."/>
            <person name="Zhang T."/>
            <person name="Li H."/>
            <person name="Yu Y.-F."/>
            <person name="Zhang X.-L."/>
            <person name="Hao X.-Y."/>
            <person name="Wang M."/>
            <person name="Wang L."/>
            <person name="Wei J.-C."/>
        </authorList>
    </citation>
    <scope>NUCLEOTIDE SEQUENCE [LARGE SCALE GENOMIC DNA]</scope>
    <source>
        <strain evidence="2">Z07020 / HMAS-L-300199</strain>
    </source>
</reference>
<name>U1I192_ENDPU</name>
<dbReference type="GeneID" id="19243644"/>
<accession>U1I192</accession>
<dbReference type="EMBL" id="KE720801">
    <property type="protein sequence ID" value="ERF75649.1"/>
    <property type="molecule type" value="Genomic_DNA"/>
</dbReference>